<dbReference type="CDD" id="cd11296">
    <property type="entry name" value="O-FucT_like"/>
    <property type="match status" value="1"/>
</dbReference>
<dbReference type="InterPro" id="IPR002130">
    <property type="entry name" value="Cyclophilin-type_PPIase_dom"/>
</dbReference>
<dbReference type="Gene3D" id="2.40.50.140">
    <property type="entry name" value="Nucleic acid-binding proteins"/>
    <property type="match status" value="1"/>
</dbReference>
<evidence type="ECO:0000256" key="7">
    <source>
        <dbReference type="ARBA" id="ARBA00022499"/>
    </source>
</evidence>
<evidence type="ECO:0000256" key="15">
    <source>
        <dbReference type="ARBA" id="ARBA00022968"/>
    </source>
</evidence>
<evidence type="ECO:0000256" key="16">
    <source>
        <dbReference type="ARBA" id="ARBA00022989"/>
    </source>
</evidence>
<protein>
    <recommendedName>
        <fullName evidence="22">O-fucosyltransferase family protein</fullName>
    </recommendedName>
</protein>
<keyword evidence="9" id="KW-0808">Transferase</keyword>
<dbReference type="FunFam" id="3.40.50.300:FF:000027">
    <property type="entry name" value="26S protease regulatory subunit 7"/>
    <property type="match status" value="1"/>
</dbReference>
<keyword evidence="13" id="KW-0832">Ubl conjugation</keyword>
<dbReference type="InterPro" id="IPR003960">
    <property type="entry name" value="ATPase_AAA_CS"/>
</dbReference>
<evidence type="ECO:0000256" key="3">
    <source>
        <dbReference type="ARBA" id="ARBA00004881"/>
    </source>
</evidence>
<dbReference type="Proteomes" id="UP000516314">
    <property type="component" value="Chromosome 1"/>
</dbReference>
<dbReference type="SUPFAM" id="SSF52540">
    <property type="entry name" value="P-loop containing nucleoside triphosphate hydrolases"/>
    <property type="match status" value="1"/>
</dbReference>
<gene>
    <name evidence="26" type="ORF">AT9943_LOCUS3836</name>
</gene>
<evidence type="ECO:0000256" key="17">
    <source>
        <dbReference type="ARBA" id="ARBA00023136"/>
    </source>
</evidence>
<dbReference type="CDD" id="cd19502">
    <property type="entry name" value="RecA-like_PAN_like"/>
    <property type="match status" value="1"/>
</dbReference>
<dbReference type="SUPFAM" id="SSF50891">
    <property type="entry name" value="Cyclophilin-like"/>
    <property type="match status" value="1"/>
</dbReference>
<dbReference type="InterPro" id="IPR012340">
    <property type="entry name" value="NA-bd_OB-fold"/>
</dbReference>
<sequence>MSLCKIKYYHQCLIHTVKDFIAKTGDPTGTGTGGDSIYKLLGDDNARFFSDEIHAELKHSNTGTVAMASFGENLNASQFYITLCDDLDCLDGKYTVFGKITSGFQTLTCIAKASVDAKNRPNKDIRIRHTYILTDPFDDPPQLAKMIPDASPKGKPKVEVTDDMQPREDWDIRDAEFDFLELNEAFAEMAANPVEVAINSMIIRDIMEDPENEGPHNMRSDFEPLLSVLRLRDYETGDIIEFDSTEASEEALSDITEFGSTEASEAHFEQEPYSARIKKVEKEINELAEKICNLGIKESDTGLAPPNQWDLVSDKQMMQEEQPLLVATCTQIISPNTEDAKYVVDIKKIGKYVVGLGDKASPTDIEAGMRVGVDQKKYQIQIPLPPKIDPSVTMKTVEEKPDATYSDIGGCKEQIEKIREVVELPMLHPEKFVRLGIDPPKGVLCYGPPGSGKTLVARAVANRTGACFIRVVGSELVQKYIGEGARMVRELFQMARSKKACILFFDEIDAIGGARFDDGVGSDNEVQRTMLEILYQLDGFDARGNIKVLMATNRPDILDPALLRPGRLDRKVEFCLPDLEGRTQIFKIHTRTMSCERDIRFELLAGLCPNSTGADIRSVCIEAGMYAIGARRKSVTEKDFLDAVNKVVKDEESDLQNLLEESDSQIDQFRISDEAAEQRPTFDVESLRSRLRRSFKLNLTKKQSIFIFLPIVIILIYLSTDFSNYFSVKVPNSAFRSNTLTGRVHESDLQALYLLRKQESDLFSIWNHTVSNLSTIDDVKSAVFRQISLNRQIQNALLSPHKTGNVDIGGSSDGYFAGGSCRKVDQKLNGRKTIQWKPRPDKFLFAICLSGQMSNHLICLEKHMFFAALLKRVLVIPSHRFDYHYSRIIDIDRINTCLGRTVVVSFEEFWKKDKNRKKHHHVHINRFICYFSKPEPCYVDKEHIIKLKALGITVGGKLDTPWEEDIARPSNKTAEEVEANFRSDDDVIAIGDVFYANVEREWVMQPGGPVAHKCRTLIEPNRLILLTAQRFIQTFLGKNYIALHFRRHGFLKFCNAKNPSCFFPIPQAASCITRLIEKVEAPVLYLSTDAAESETGLLQSLLILNGKTVPLVKRPARDSAEKWDALLYRHGLEGDSQVEAMLDKTICALSSVFIGASGSTFTEDILRLRKDWGTASECDEYLCANEQPNFIADHE</sequence>
<keyword evidence="6" id="KW-0963">Cytoplasm</keyword>
<evidence type="ECO:0000259" key="25">
    <source>
        <dbReference type="PROSITE" id="PS50072"/>
    </source>
</evidence>
<dbReference type="Gene3D" id="1.10.8.60">
    <property type="match status" value="1"/>
</dbReference>
<comment type="subunit">
    <text evidence="23">Component of the 19S regulatory particle (RP/PA700) base subcomplex of the 26S proteasome. The 26S proteasome is composed of a core protease (CP), known as the 20S proteasome, capped at one or both ends by the 19S regulatory particle (RP/PA700). The RP/PA700 complex is composed of at least 17 different subunits in two subcomplexes, the base and the lid, which form the portions proximal and distal to the 20S proteolytic core, respectively.</text>
</comment>
<keyword evidence="24" id="KW-0175">Coiled coil</keyword>
<dbReference type="Pfam" id="PF00160">
    <property type="entry name" value="Pro_isomerase"/>
    <property type="match status" value="1"/>
</dbReference>
<dbReference type="GO" id="GO:0005524">
    <property type="term" value="F:ATP binding"/>
    <property type="evidence" value="ECO:0007669"/>
    <property type="project" value="UniProtKB-KW"/>
</dbReference>
<dbReference type="InterPro" id="IPR027417">
    <property type="entry name" value="P-loop_NTPase"/>
</dbReference>
<dbReference type="GO" id="GO:0006004">
    <property type="term" value="P:fucose metabolic process"/>
    <property type="evidence" value="ECO:0007669"/>
    <property type="project" value="UniProtKB-KW"/>
</dbReference>
<evidence type="ECO:0000256" key="22">
    <source>
        <dbReference type="ARBA" id="ARBA00030350"/>
    </source>
</evidence>
<evidence type="ECO:0000256" key="24">
    <source>
        <dbReference type="SAM" id="Coils"/>
    </source>
</evidence>
<dbReference type="FunFam" id="2.40.50.140:FF:000075">
    <property type="entry name" value="26S protease regulatory subunit 7"/>
    <property type="match status" value="1"/>
</dbReference>
<keyword evidence="8" id="KW-0328">Glycosyltransferase</keyword>
<evidence type="ECO:0000256" key="8">
    <source>
        <dbReference type="ARBA" id="ARBA00022676"/>
    </source>
</evidence>
<keyword evidence="14" id="KW-0647">Proteasome</keyword>
<dbReference type="Pfam" id="PF00004">
    <property type="entry name" value="AAA"/>
    <property type="match status" value="1"/>
</dbReference>
<comment type="similarity">
    <text evidence="4">Belongs to the AAA ATPase family.</text>
</comment>
<evidence type="ECO:0000256" key="1">
    <source>
        <dbReference type="ARBA" id="ARBA00004496"/>
    </source>
</evidence>
<evidence type="ECO:0000256" key="4">
    <source>
        <dbReference type="ARBA" id="ARBA00006914"/>
    </source>
</evidence>
<feature type="coiled-coil region" evidence="24">
    <location>
        <begin position="641"/>
        <end position="668"/>
    </location>
</feature>
<evidence type="ECO:0000256" key="11">
    <source>
        <dbReference type="ARBA" id="ARBA00022741"/>
    </source>
</evidence>
<dbReference type="FunFam" id="1.10.8.60:FF:000005">
    <property type="entry name" value="26S protease regulatory subunit 7"/>
    <property type="match status" value="1"/>
</dbReference>
<evidence type="ECO:0000256" key="18">
    <source>
        <dbReference type="ARBA" id="ARBA00023180"/>
    </source>
</evidence>
<comment type="subcellular location">
    <subcellularLocation>
        <location evidence="1">Cytoplasm</location>
    </subcellularLocation>
    <subcellularLocation>
        <location evidence="2">Membrane</location>
        <topology evidence="2">Single-pass type II membrane protein</topology>
    </subcellularLocation>
</comment>
<dbReference type="Gene3D" id="2.40.100.10">
    <property type="entry name" value="Cyclophilin-like"/>
    <property type="match status" value="1"/>
</dbReference>
<keyword evidence="18" id="KW-0325">Glycoprotein</keyword>
<evidence type="ECO:0000256" key="23">
    <source>
        <dbReference type="ARBA" id="ARBA00061931"/>
    </source>
</evidence>
<evidence type="ECO:0000313" key="26">
    <source>
        <dbReference type="EMBL" id="CAD5315468.1"/>
    </source>
</evidence>
<keyword evidence="12" id="KW-0067">ATP-binding</keyword>
<dbReference type="Pfam" id="PF21236">
    <property type="entry name" value="OB_PRS7"/>
    <property type="match status" value="1"/>
</dbReference>
<evidence type="ECO:0000256" key="14">
    <source>
        <dbReference type="ARBA" id="ARBA00022942"/>
    </source>
</evidence>
<dbReference type="GO" id="GO:0003755">
    <property type="term" value="F:peptidyl-prolyl cis-trans isomerase activity"/>
    <property type="evidence" value="ECO:0007669"/>
    <property type="project" value="InterPro"/>
</dbReference>
<keyword evidence="15" id="KW-0735">Signal-anchor</keyword>
<dbReference type="GO" id="GO:0005737">
    <property type="term" value="C:cytoplasm"/>
    <property type="evidence" value="ECO:0007669"/>
    <property type="project" value="UniProtKB-SubCell"/>
</dbReference>
<keyword evidence="7" id="KW-1017">Isopeptide bond</keyword>
<dbReference type="PROSITE" id="PS00674">
    <property type="entry name" value="AAA"/>
    <property type="match status" value="1"/>
</dbReference>
<evidence type="ECO:0000256" key="21">
    <source>
        <dbReference type="ARBA" id="ARBA00024661"/>
    </source>
</evidence>
<dbReference type="Gene3D" id="3.40.50.11350">
    <property type="match status" value="1"/>
</dbReference>
<dbReference type="SMART" id="SM00382">
    <property type="entry name" value="AAA"/>
    <property type="match status" value="1"/>
</dbReference>
<dbReference type="InterPro" id="IPR050221">
    <property type="entry name" value="26S_Proteasome_ATPase"/>
</dbReference>
<keyword evidence="11" id="KW-0547">Nucleotide-binding</keyword>
<dbReference type="InterPro" id="IPR029000">
    <property type="entry name" value="Cyclophilin-like_dom_sf"/>
</dbReference>
<keyword evidence="10" id="KW-0812">Transmembrane</keyword>
<dbReference type="GO" id="GO:0000502">
    <property type="term" value="C:proteasome complex"/>
    <property type="evidence" value="ECO:0007669"/>
    <property type="project" value="UniProtKB-KW"/>
</dbReference>
<evidence type="ECO:0000256" key="20">
    <source>
        <dbReference type="ARBA" id="ARBA00023277"/>
    </source>
</evidence>
<comment type="pathway">
    <text evidence="3">Glycan metabolism.</text>
</comment>
<name>A0A7G2E3Q1_ARATH</name>
<evidence type="ECO:0000256" key="10">
    <source>
        <dbReference type="ARBA" id="ARBA00022692"/>
    </source>
</evidence>
<keyword evidence="19" id="KW-0294">Fucose metabolism</keyword>
<evidence type="ECO:0000256" key="5">
    <source>
        <dbReference type="ARBA" id="ARBA00007737"/>
    </source>
</evidence>
<evidence type="ECO:0000256" key="2">
    <source>
        <dbReference type="ARBA" id="ARBA00004606"/>
    </source>
</evidence>
<dbReference type="InterPro" id="IPR048723">
    <property type="entry name" value="OB_PRS7"/>
</dbReference>
<keyword evidence="16" id="KW-1133">Transmembrane helix</keyword>
<dbReference type="GO" id="GO:0016887">
    <property type="term" value="F:ATP hydrolysis activity"/>
    <property type="evidence" value="ECO:0007669"/>
    <property type="project" value="InterPro"/>
</dbReference>
<comment type="function">
    <text evidence="21">The 26S proteasome is involved in the ATP-dependent degradation of ubiquitinated proteins. The regulatory (or ATPase) complex confers ATP dependency and substrate specificity to the 26S complex.</text>
</comment>
<organism evidence="26 27">
    <name type="scientific">Arabidopsis thaliana</name>
    <name type="common">Mouse-ear cress</name>
    <dbReference type="NCBI Taxonomy" id="3702"/>
    <lineage>
        <taxon>Eukaryota</taxon>
        <taxon>Viridiplantae</taxon>
        <taxon>Streptophyta</taxon>
        <taxon>Embryophyta</taxon>
        <taxon>Tracheophyta</taxon>
        <taxon>Spermatophyta</taxon>
        <taxon>Magnoliopsida</taxon>
        <taxon>eudicotyledons</taxon>
        <taxon>Gunneridae</taxon>
        <taxon>Pentapetalae</taxon>
        <taxon>rosids</taxon>
        <taxon>malvids</taxon>
        <taxon>Brassicales</taxon>
        <taxon>Brassicaceae</taxon>
        <taxon>Camelineae</taxon>
        <taxon>Arabidopsis</taxon>
    </lineage>
</organism>
<accession>A0A7G2E3Q1</accession>
<dbReference type="GO" id="GO:0016757">
    <property type="term" value="F:glycosyltransferase activity"/>
    <property type="evidence" value="ECO:0007669"/>
    <property type="project" value="UniProtKB-KW"/>
</dbReference>
<evidence type="ECO:0000256" key="6">
    <source>
        <dbReference type="ARBA" id="ARBA00022490"/>
    </source>
</evidence>
<keyword evidence="20" id="KW-0119">Carbohydrate metabolism</keyword>
<evidence type="ECO:0000256" key="13">
    <source>
        <dbReference type="ARBA" id="ARBA00022843"/>
    </source>
</evidence>
<dbReference type="FunFam" id="3.40.50.11350:FF:000005">
    <property type="entry name" value="O-fucosyltransferase family protein"/>
    <property type="match status" value="1"/>
</dbReference>
<proteinExistence type="inferred from homology"/>
<dbReference type="Pfam" id="PF17862">
    <property type="entry name" value="AAA_lid_3"/>
    <property type="match status" value="1"/>
</dbReference>
<dbReference type="FunFam" id="2.40.100.10:FF:000103">
    <property type="entry name" value="26S proteasome regulatory complex ATPase"/>
    <property type="match status" value="1"/>
</dbReference>
<comment type="similarity">
    <text evidence="5">Belongs to the glycosyltransferase GT106 family.</text>
</comment>
<dbReference type="PANTHER" id="PTHR23073">
    <property type="entry name" value="26S PROTEASOME REGULATORY SUBUNIT"/>
    <property type="match status" value="1"/>
</dbReference>
<feature type="domain" description="PPIase cyclophilin-type" evidence="25">
    <location>
        <begin position="1"/>
        <end position="132"/>
    </location>
</feature>
<dbReference type="GO" id="GO:0016020">
    <property type="term" value="C:membrane"/>
    <property type="evidence" value="ECO:0007669"/>
    <property type="project" value="UniProtKB-SubCell"/>
</dbReference>
<evidence type="ECO:0000313" key="27">
    <source>
        <dbReference type="Proteomes" id="UP000516314"/>
    </source>
</evidence>
<dbReference type="EMBL" id="LR881466">
    <property type="protein sequence ID" value="CAD5315468.1"/>
    <property type="molecule type" value="Genomic_DNA"/>
</dbReference>
<dbReference type="Gene3D" id="3.40.50.300">
    <property type="entry name" value="P-loop containing nucleotide triphosphate hydrolases"/>
    <property type="match status" value="1"/>
</dbReference>
<keyword evidence="17" id="KW-0472">Membrane</keyword>
<dbReference type="AlphaFoldDB" id="A0A7G2E3Q1"/>
<dbReference type="PROSITE" id="PS50072">
    <property type="entry name" value="CSA_PPIASE_2"/>
    <property type="match status" value="1"/>
</dbReference>
<evidence type="ECO:0000256" key="9">
    <source>
        <dbReference type="ARBA" id="ARBA00022679"/>
    </source>
</evidence>
<evidence type="ECO:0000256" key="12">
    <source>
        <dbReference type="ARBA" id="ARBA00022840"/>
    </source>
</evidence>
<dbReference type="InterPro" id="IPR003593">
    <property type="entry name" value="AAA+_ATPase"/>
</dbReference>
<reference evidence="26 27" key="1">
    <citation type="submission" date="2020-09" db="EMBL/GenBank/DDBJ databases">
        <authorList>
            <person name="Ashkenazy H."/>
        </authorList>
    </citation>
    <scope>NUCLEOTIDE SEQUENCE [LARGE SCALE GENOMIC DNA]</scope>
    <source>
        <strain evidence="27">cv. Cdm-0</strain>
    </source>
</reference>
<dbReference type="InterPro" id="IPR003959">
    <property type="entry name" value="ATPase_AAA_core"/>
</dbReference>
<evidence type="ECO:0000256" key="19">
    <source>
        <dbReference type="ARBA" id="ARBA00023253"/>
    </source>
</evidence>
<dbReference type="InterPro" id="IPR041569">
    <property type="entry name" value="AAA_lid_3"/>
</dbReference>